<reference evidence="2 3" key="1">
    <citation type="submission" date="2014-10" db="EMBL/GenBank/DDBJ databases">
        <title>Draft genome of the hookworm Ancylostoma caninum.</title>
        <authorList>
            <person name="Mitreva M."/>
        </authorList>
    </citation>
    <scope>NUCLEOTIDE SEQUENCE [LARGE SCALE GENOMIC DNA]</scope>
    <source>
        <strain evidence="2 3">Baltimore</strain>
    </source>
</reference>
<evidence type="ECO:0000313" key="2">
    <source>
        <dbReference type="EMBL" id="RCN28983.1"/>
    </source>
</evidence>
<keyword evidence="3" id="KW-1185">Reference proteome</keyword>
<sequence length="150" mass="17078">MNTVERPIVNLSDKKPVVFEAGQAEEALQIRTTHFAAEQRDAKSFEDPRSVWKEDEQRVVFITFMEADKQKGLIREDHHTHYAGGDVPPVACRVESIVCSRAGLQRSERLTAAWEKFKGRTTETEEEVEQSQKQQPTTLLKSGLHEQGKT</sequence>
<gene>
    <name evidence="2" type="ORF">ANCCAN_25265</name>
</gene>
<name>A0A368FA48_ANCCA</name>
<dbReference type="Proteomes" id="UP000252519">
    <property type="component" value="Unassembled WGS sequence"/>
</dbReference>
<proteinExistence type="predicted"/>
<feature type="compositionally biased region" description="Polar residues" evidence="1">
    <location>
        <begin position="131"/>
        <end position="140"/>
    </location>
</feature>
<protein>
    <submittedName>
        <fullName evidence="2">Uncharacterized protein</fullName>
    </submittedName>
</protein>
<dbReference type="AlphaFoldDB" id="A0A368FA48"/>
<comment type="caution">
    <text evidence="2">The sequence shown here is derived from an EMBL/GenBank/DDBJ whole genome shotgun (WGS) entry which is preliminary data.</text>
</comment>
<evidence type="ECO:0000313" key="3">
    <source>
        <dbReference type="Proteomes" id="UP000252519"/>
    </source>
</evidence>
<dbReference type="EMBL" id="JOJR01002199">
    <property type="protein sequence ID" value="RCN28983.1"/>
    <property type="molecule type" value="Genomic_DNA"/>
</dbReference>
<evidence type="ECO:0000256" key="1">
    <source>
        <dbReference type="SAM" id="MobiDB-lite"/>
    </source>
</evidence>
<accession>A0A368FA48</accession>
<organism evidence="2 3">
    <name type="scientific">Ancylostoma caninum</name>
    <name type="common">Dog hookworm</name>
    <dbReference type="NCBI Taxonomy" id="29170"/>
    <lineage>
        <taxon>Eukaryota</taxon>
        <taxon>Metazoa</taxon>
        <taxon>Ecdysozoa</taxon>
        <taxon>Nematoda</taxon>
        <taxon>Chromadorea</taxon>
        <taxon>Rhabditida</taxon>
        <taxon>Rhabditina</taxon>
        <taxon>Rhabditomorpha</taxon>
        <taxon>Strongyloidea</taxon>
        <taxon>Ancylostomatidae</taxon>
        <taxon>Ancylostomatinae</taxon>
        <taxon>Ancylostoma</taxon>
    </lineage>
</organism>
<feature type="region of interest" description="Disordered" evidence="1">
    <location>
        <begin position="117"/>
        <end position="150"/>
    </location>
</feature>